<dbReference type="PANTHER" id="PTHR35218">
    <property type="entry name" value="RNASE H DOMAIN-CONTAINING PROTEIN"/>
    <property type="match status" value="1"/>
</dbReference>
<feature type="domain" description="Endonuclease/exonuclease/phosphatase" evidence="1">
    <location>
        <begin position="5"/>
        <end position="210"/>
    </location>
</feature>
<dbReference type="SUPFAM" id="SSF56219">
    <property type="entry name" value="DNase I-like"/>
    <property type="match status" value="1"/>
</dbReference>
<evidence type="ECO:0000313" key="3">
    <source>
        <dbReference type="Proteomes" id="UP001174677"/>
    </source>
</evidence>
<dbReference type="InterPro" id="IPR005135">
    <property type="entry name" value="Endo/exonuclease/phosphatase"/>
</dbReference>
<keyword evidence="3" id="KW-1185">Reference proteome</keyword>
<dbReference type="Pfam" id="PF03372">
    <property type="entry name" value="Exo_endo_phos"/>
    <property type="match status" value="1"/>
</dbReference>
<dbReference type="EMBL" id="JARPOI010000004">
    <property type="protein sequence ID" value="KAJ9183977.1"/>
    <property type="molecule type" value="Genomic_DNA"/>
</dbReference>
<evidence type="ECO:0000313" key="2">
    <source>
        <dbReference type="EMBL" id="KAJ9183977.1"/>
    </source>
</evidence>
<protein>
    <recommendedName>
        <fullName evidence="1">Endonuclease/exonuclease/phosphatase domain-containing protein</fullName>
    </recommendedName>
</protein>
<sequence length="227" mass="26089">MSTMCWNCHRAASKSFKRVLKLLIHLNKPNMVVLLEPRISGIQADIAITSFGLPFSHRVEAQGLSGGIWVLWNEEWKVEVVRNHRQFIHLHIFDSKMLLIEFIAIYGHPVASQRAFLWPELNSLVSSNSISWLLGGDFNALLHPSDRKGGSLNKLGVCKLFSNWFKANDMHDLGFKGPTFTWSRGSLWERLDRAICNTTWRLNFPEASIFYLAKIKYDLRPILIRIA</sequence>
<reference evidence="2" key="1">
    <citation type="journal article" date="2023" name="Plant Biotechnol. J.">
        <title>Chromosome-level wild Hevea brasiliensis genome provides new tools for genomic-assisted breeding and valuable loci to elevate rubber yield.</title>
        <authorList>
            <person name="Cheng H."/>
            <person name="Song X."/>
            <person name="Hu Y."/>
            <person name="Wu T."/>
            <person name="Yang Q."/>
            <person name="An Z."/>
            <person name="Feng S."/>
            <person name="Deng Z."/>
            <person name="Wu W."/>
            <person name="Zeng X."/>
            <person name="Tu M."/>
            <person name="Wang X."/>
            <person name="Huang H."/>
        </authorList>
    </citation>
    <scope>NUCLEOTIDE SEQUENCE</scope>
    <source>
        <strain evidence="2">MT/VB/25A 57/8</strain>
    </source>
</reference>
<proteinExistence type="predicted"/>
<accession>A0ABQ9MUJ4</accession>
<gene>
    <name evidence="2" type="ORF">P3X46_007769</name>
</gene>
<dbReference type="PANTHER" id="PTHR35218:SF9">
    <property type="entry name" value="ENDONUCLEASE_EXONUCLEASE_PHOSPHATASE DOMAIN-CONTAINING PROTEIN"/>
    <property type="match status" value="1"/>
</dbReference>
<dbReference type="Gene3D" id="3.60.10.10">
    <property type="entry name" value="Endonuclease/exonuclease/phosphatase"/>
    <property type="match status" value="1"/>
</dbReference>
<comment type="caution">
    <text evidence="2">The sequence shown here is derived from an EMBL/GenBank/DDBJ whole genome shotgun (WGS) entry which is preliminary data.</text>
</comment>
<dbReference type="InterPro" id="IPR036691">
    <property type="entry name" value="Endo/exonu/phosph_ase_sf"/>
</dbReference>
<name>A0ABQ9MUJ4_HEVBR</name>
<dbReference type="Proteomes" id="UP001174677">
    <property type="component" value="Chromosome 4"/>
</dbReference>
<organism evidence="2 3">
    <name type="scientific">Hevea brasiliensis</name>
    <name type="common">Para rubber tree</name>
    <name type="synonym">Siphonia brasiliensis</name>
    <dbReference type="NCBI Taxonomy" id="3981"/>
    <lineage>
        <taxon>Eukaryota</taxon>
        <taxon>Viridiplantae</taxon>
        <taxon>Streptophyta</taxon>
        <taxon>Embryophyta</taxon>
        <taxon>Tracheophyta</taxon>
        <taxon>Spermatophyta</taxon>
        <taxon>Magnoliopsida</taxon>
        <taxon>eudicotyledons</taxon>
        <taxon>Gunneridae</taxon>
        <taxon>Pentapetalae</taxon>
        <taxon>rosids</taxon>
        <taxon>fabids</taxon>
        <taxon>Malpighiales</taxon>
        <taxon>Euphorbiaceae</taxon>
        <taxon>Crotonoideae</taxon>
        <taxon>Micrandreae</taxon>
        <taxon>Hevea</taxon>
    </lineage>
</organism>
<evidence type="ECO:0000259" key="1">
    <source>
        <dbReference type="Pfam" id="PF03372"/>
    </source>
</evidence>